<dbReference type="InterPro" id="IPR051932">
    <property type="entry name" value="Bact_StressResp_Reg"/>
</dbReference>
<accession>A0A246F5K6</accession>
<dbReference type="CDD" id="cd07041">
    <property type="entry name" value="STAS_RsbR_RsbS_like"/>
    <property type="match status" value="1"/>
</dbReference>
<evidence type="ECO:0000256" key="1">
    <source>
        <dbReference type="ARBA" id="ARBA00022553"/>
    </source>
</evidence>
<dbReference type="RefSeq" id="WP_088421066.1">
    <property type="nucleotide sequence ID" value="NZ_NJBA01000009.1"/>
</dbReference>
<comment type="caution">
    <text evidence="3">The sequence shown here is derived from an EMBL/GenBank/DDBJ whole genome shotgun (WGS) entry which is preliminary data.</text>
</comment>
<name>A0A246F5K6_PSENT</name>
<dbReference type="PROSITE" id="PS50801">
    <property type="entry name" value="STAS"/>
    <property type="match status" value="1"/>
</dbReference>
<proteinExistence type="predicted"/>
<dbReference type="SUPFAM" id="SSF52091">
    <property type="entry name" value="SpoIIaa-like"/>
    <property type="match status" value="1"/>
</dbReference>
<dbReference type="AlphaFoldDB" id="A0A246F5K6"/>
<evidence type="ECO:0000313" key="3">
    <source>
        <dbReference type="EMBL" id="OWP48498.1"/>
    </source>
</evidence>
<organism evidence="3 4">
    <name type="scientific">Pseudomonas nitroreducens</name>
    <dbReference type="NCBI Taxonomy" id="46680"/>
    <lineage>
        <taxon>Bacteria</taxon>
        <taxon>Pseudomonadati</taxon>
        <taxon>Pseudomonadota</taxon>
        <taxon>Gammaproteobacteria</taxon>
        <taxon>Pseudomonadales</taxon>
        <taxon>Pseudomonadaceae</taxon>
        <taxon>Pseudomonas</taxon>
    </lineage>
</organism>
<dbReference type="Gene3D" id="3.30.750.24">
    <property type="entry name" value="STAS domain"/>
    <property type="match status" value="1"/>
</dbReference>
<dbReference type="InterPro" id="IPR002645">
    <property type="entry name" value="STAS_dom"/>
</dbReference>
<dbReference type="PANTHER" id="PTHR33745:SF3">
    <property type="entry name" value="RSBT CO-ANTAGONIST PROTEIN RSBRC"/>
    <property type="match status" value="1"/>
</dbReference>
<evidence type="ECO:0000313" key="4">
    <source>
        <dbReference type="Proteomes" id="UP000198145"/>
    </source>
</evidence>
<dbReference type="EMBL" id="NJBA01000009">
    <property type="protein sequence ID" value="OWP48498.1"/>
    <property type="molecule type" value="Genomic_DNA"/>
</dbReference>
<dbReference type="Proteomes" id="UP000198145">
    <property type="component" value="Unassembled WGS sequence"/>
</dbReference>
<reference evidence="3 4" key="1">
    <citation type="submission" date="2017-06" db="EMBL/GenBank/DDBJ databases">
        <title>Draft genome of Pseudomonas nitroreducens DF05.</title>
        <authorList>
            <person name="Iyer R."/>
        </authorList>
    </citation>
    <scope>NUCLEOTIDE SEQUENCE [LARGE SCALE GENOMIC DNA]</scope>
    <source>
        <strain evidence="3 4">DF05</strain>
    </source>
</reference>
<sequence>MLDTSLAELFKQNEQQLLADWMEAQRAVGLRLDLIDERAVQQNSQDLLKAFTMALAQGVPNFESAIWKPLKSQLERLSLAQARQGFSPSETATFIFSLKEPLFSLLQKQPDATLESVWQISKLIDQLGLFSLEYFMSGREAVIREQQESLLELSTPVVELWDGVLAVPLIGALDSNRTQIVMESLLQKIVETESDLAIIDITGVPTVDTMVAQHLLKTITAAKLMGAKCIISGIRPQIAATIVHLGVELGEVVTKASLADAFKLALKQLGVRITHADRAR</sequence>
<dbReference type="Pfam" id="PF01740">
    <property type="entry name" value="STAS"/>
    <property type="match status" value="1"/>
</dbReference>
<dbReference type="PANTHER" id="PTHR33745">
    <property type="entry name" value="RSBT ANTAGONIST PROTEIN RSBS-RELATED"/>
    <property type="match status" value="1"/>
</dbReference>
<protein>
    <submittedName>
        <fullName evidence="3">Anti-anti-sigma factor</fullName>
    </submittedName>
</protein>
<keyword evidence="1" id="KW-0597">Phosphoprotein</keyword>
<dbReference type="eggNOG" id="COG1366">
    <property type="taxonomic scope" value="Bacteria"/>
</dbReference>
<feature type="domain" description="STAS" evidence="2">
    <location>
        <begin position="154"/>
        <end position="265"/>
    </location>
</feature>
<dbReference type="Pfam" id="PF14361">
    <property type="entry name" value="RsbRD_N"/>
    <property type="match status" value="1"/>
</dbReference>
<dbReference type="InterPro" id="IPR036513">
    <property type="entry name" value="STAS_dom_sf"/>
</dbReference>
<gene>
    <name evidence="3" type="ORF">CEG18_24235</name>
</gene>
<dbReference type="InterPro" id="IPR025751">
    <property type="entry name" value="RsbRD_N_dom"/>
</dbReference>
<evidence type="ECO:0000259" key="2">
    <source>
        <dbReference type="PROSITE" id="PS50801"/>
    </source>
</evidence>